<accession>B9WDN0</accession>
<keyword evidence="3" id="KW-1185">Reference proteome</keyword>
<dbReference type="Proteomes" id="UP000002605">
    <property type="component" value="Chromosome 3"/>
</dbReference>
<organism evidence="2 3">
    <name type="scientific">Candida dubliniensis (strain CD36 / ATCC MYA-646 / CBS 7987 / NCPF 3949 / NRRL Y-17841)</name>
    <name type="common">Yeast</name>
    <dbReference type="NCBI Taxonomy" id="573826"/>
    <lineage>
        <taxon>Eukaryota</taxon>
        <taxon>Fungi</taxon>
        <taxon>Dikarya</taxon>
        <taxon>Ascomycota</taxon>
        <taxon>Saccharomycotina</taxon>
        <taxon>Pichiomycetes</taxon>
        <taxon>Debaryomycetaceae</taxon>
        <taxon>Candida/Lodderomyces clade</taxon>
        <taxon>Candida</taxon>
    </lineage>
</organism>
<evidence type="ECO:0000313" key="1">
    <source>
        <dbReference type="CGD" id="CAL0000170871"/>
    </source>
</evidence>
<reference evidence="2 3" key="1">
    <citation type="journal article" date="2009" name="Genome Res.">
        <title>Comparative genomics of the fungal pathogens Candida dubliniensis and Candida albicans.</title>
        <authorList>
            <person name="Jackson A.P."/>
            <person name="Gamble J.A."/>
            <person name="Yeomans T."/>
            <person name="Moran G.P."/>
            <person name="Saunders D."/>
            <person name="Harris D."/>
            <person name="Aslett M."/>
            <person name="Barrell J.F."/>
            <person name="Butler G."/>
            <person name="Citiulo F."/>
            <person name="Coleman D.C."/>
            <person name="de Groot P.W.J."/>
            <person name="Goodwin T.J."/>
            <person name="Quail M.A."/>
            <person name="McQuillan J."/>
            <person name="Munro C.A."/>
            <person name="Pain A."/>
            <person name="Poulter R.T."/>
            <person name="Rajandream M.A."/>
            <person name="Renauld H."/>
            <person name="Spiering M.J."/>
            <person name="Tivey A."/>
            <person name="Gow N.A.R."/>
            <person name="Barrell B."/>
            <person name="Sullivan D.J."/>
            <person name="Berriman M."/>
        </authorList>
    </citation>
    <scope>NUCLEOTIDE SEQUENCE [LARGE SCALE GENOMIC DNA]</scope>
    <source>
        <strain evidence="3">CD36 / ATCC MYA-646 / CBS 7987 / NCPF 3949 / NRRL Y-17841</strain>
    </source>
</reference>
<dbReference type="HOGENOM" id="CLU_1102649_0_0_1"/>
<dbReference type="EMBL" id="FM992690">
    <property type="protein sequence ID" value="CAX42786.1"/>
    <property type="molecule type" value="Genomic_DNA"/>
</dbReference>
<protein>
    <submittedName>
        <fullName evidence="2">Uncharacterized protein</fullName>
    </submittedName>
</protein>
<dbReference type="CGD" id="CAL0000170871">
    <property type="gene designation" value="Cd36_82670"/>
</dbReference>
<sequence>MTKEPYFISNLTSIKPSNNRNYSIVSPDLPSITNTQLKYAPPLNITNDNEPTDTNVDIKARKRSIEPYYNKPIKIGVLPPAILNQFTYHFHDECAIIDDDDDDDYEYEYYDDIDEELINYSGSVIAPGNMLDTVSDNYDHNHNQDDQCVLESTNDFKKSMTKIKVPPLSVVNDDNSNLSIPNILKLEQYFKYNNEILKTKLLIKSNNPNILINERSRKLSDSLLAPNLQQQQQQDLFVNDQYDYCQDNYYYYNGIKGNVRDDYSNNNESYSFLI</sequence>
<name>B9WDN0_CANDC</name>
<dbReference type="KEGG" id="cdu:CD36_82670"/>
<dbReference type="OrthoDB" id="4021635at2759"/>
<dbReference type="eggNOG" id="ENOG502S5GS">
    <property type="taxonomic scope" value="Eukaryota"/>
</dbReference>
<gene>
    <name evidence="1" type="ordered locus">Cd36_82670</name>
    <name evidence="2" type="ORF">CD36_82670</name>
</gene>
<evidence type="ECO:0000313" key="3">
    <source>
        <dbReference type="Proteomes" id="UP000002605"/>
    </source>
</evidence>
<proteinExistence type="predicted"/>
<dbReference type="RefSeq" id="XP_002419197.1">
    <property type="nucleotide sequence ID" value="XM_002419152.1"/>
</dbReference>
<dbReference type="VEuPathDB" id="FungiDB:CD36_82670"/>
<dbReference type="AlphaFoldDB" id="B9WDN0"/>
<dbReference type="GeneID" id="8046680"/>
<evidence type="ECO:0000313" key="2">
    <source>
        <dbReference type="EMBL" id="CAX42786.1"/>
    </source>
</evidence>